<reference evidence="1 2" key="1">
    <citation type="submission" date="2015-10" db="EMBL/GenBank/DDBJ databases">
        <title>Draft genome sequence of Streptomyces corchorusii DSM 40340, type strain for the species Streptomyces corchorusii.</title>
        <authorList>
            <person name="Ruckert C."/>
            <person name="Winkler A."/>
            <person name="Kalinowski J."/>
            <person name="Kampfer P."/>
            <person name="Glaeser S."/>
        </authorList>
    </citation>
    <scope>NUCLEOTIDE SEQUENCE [LARGE SCALE GENOMIC DNA]</scope>
    <source>
        <strain evidence="1 2">DSM 40340</strain>
    </source>
</reference>
<organism evidence="1 2">
    <name type="scientific">Streptomyces corchorusii</name>
    <name type="common">Streptomyces chibaensis</name>
    <dbReference type="NCBI Taxonomy" id="1903"/>
    <lineage>
        <taxon>Bacteria</taxon>
        <taxon>Bacillati</taxon>
        <taxon>Actinomycetota</taxon>
        <taxon>Actinomycetes</taxon>
        <taxon>Kitasatosporales</taxon>
        <taxon>Streptomycetaceae</taxon>
        <taxon>Streptomyces</taxon>
    </lineage>
</organism>
<comment type="caution">
    <text evidence="1">The sequence shown here is derived from an EMBL/GenBank/DDBJ whole genome shotgun (WGS) entry which is preliminary data.</text>
</comment>
<sequence>MEFIKAVADLPVEDRQQLRKAGFAACLQFAVDHETGYLKDCWVRAQNAVKDLTTDLDRYHRLSDLAWEEAAKLPGIKDSKEYGQTDYFVWGIRSMLEDLEPDDALGRYWREDFDSYVKRFHAKFGDCTKLGYCPCKKK</sequence>
<proteinExistence type="predicted"/>
<dbReference type="EMBL" id="LMWP01000002">
    <property type="protein sequence ID" value="KUN32529.1"/>
    <property type="molecule type" value="Genomic_DNA"/>
</dbReference>
<keyword evidence="2" id="KW-1185">Reference proteome</keyword>
<evidence type="ECO:0000313" key="1">
    <source>
        <dbReference type="EMBL" id="KUN32529.1"/>
    </source>
</evidence>
<name>A0A117QJY8_STRCK</name>
<accession>A0A117QJY8</accession>
<protein>
    <submittedName>
        <fullName evidence="1">Uncharacterized protein</fullName>
    </submittedName>
</protein>
<evidence type="ECO:0000313" key="2">
    <source>
        <dbReference type="Proteomes" id="UP000053398"/>
    </source>
</evidence>
<dbReference type="Proteomes" id="UP000053398">
    <property type="component" value="Unassembled WGS sequence"/>
</dbReference>
<dbReference type="AlphaFoldDB" id="A0A117QJY8"/>
<gene>
    <name evidence="1" type="ORF">AQJ11_03105</name>
</gene>
<dbReference type="RefSeq" id="WP_059261740.1">
    <property type="nucleotide sequence ID" value="NZ_KQ948351.1"/>
</dbReference>